<name>A0A0A9DXR6_ARUDO</name>
<evidence type="ECO:0000313" key="1">
    <source>
        <dbReference type="EMBL" id="JAD93369.1"/>
    </source>
</evidence>
<proteinExistence type="predicted"/>
<protein>
    <submittedName>
        <fullName evidence="1">Uncharacterized protein</fullName>
    </submittedName>
</protein>
<dbReference type="AlphaFoldDB" id="A0A0A9DXR6"/>
<reference evidence="1" key="2">
    <citation type="journal article" date="2015" name="Data Brief">
        <title>Shoot transcriptome of the giant reed, Arundo donax.</title>
        <authorList>
            <person name="Barrero R.A."/>
            <person name="Guerrero F.D."/>
            <person name="Moolhuijzen P."/>
            <person name="Goolsby J.A."/>
            <person name="Tidwell J."/>
            <person name="Bellgard S.E."/>
            <person name="Bellgard M.I."/>
        </authorList>
    </citation>
    <scope>NUCLEOTIDE SEQUENCE</scope>
    <source>
        <tissue evidence="1">Shoot tissue taken approximately 20 cm above the soil surface</tissue>
    </source>
</reference>
<dbReference type="EMBL" id="GBRH01204526">
    <property type="protein sequence ID" value="JAD93369.1"/>
    <property type="molecule type" value="Transcribed_RNA"/>
</dbReference>
<sequence>MVLISFVAVSSVFSLSSTSFVFCAAPIVPGEGSVVVSAFCCLFLGSSAFRSVLFSPDLGSAVVSSFCCLPLTSPTLPEVPILVDSGSKIGSPSFFSLTLSVLRVTFNPWEVGSAVVLSSFLPTTLSVEVSTLEL</sequence>
<organism evidence="1">
    <name type="scientific">Arundo donax</name>
    <name type="common">Giant reed</name>
    <name type="synonym">Donax arundinaceus</name>
    <dbReference type="NCBI Taxonomy" id="35708"/>
    <lineage>
        <taxon>Eukaryota</taxon>
        <taxon>Viridiplantae</taxon>
        <taxon>Streptophyta</taxon>
        <taxon>Embryophyta</taxon>
        <taxon>Tracheophyta</taxon>
        <taxon>Spermatophyta</taxon>
        <taxon>Magnoliopsida</taxon>
        <taxon>Liliopsida</taxon>
        <taxon>Poales</taxon>
        <taxon>Poaceae</taxon>
        <taxon>PACMAD clade</taxon>
        <taxon>Arundinoideae</taxon>
        <taxon>Arundineae</taxon>
        <taxon>Arundo</taxon>
    </lineage>
</organism>
<reference evidence="1" key="1">
    <citation type="submission" date="2014-09" db="EMBL/GenBank/DDBJ databases">
        <authorList>
            <person name="Magalhaes I.L.F."/>
            <person name="Oliveira U."/>
            <person name="Santos F.R."/>
            <person name="Vidigal T.H.D.A."/>
            <person name="Brescovit A.D."/>
            <person name="Santos A.J."/>
        </authorList>
    </citation>
    <scope>NUCLEOTIDE SEQUENCE</scope>
    <source>
        <tissue evidence="1">Shoot tissue taken approximately 20 cm above the soil surface</tissue>
    </source>
</reference>
<accession>A0A0A9DXR6</accession>